<keyword evidence="1" id="KW-0472">Membrane</keyword>
<dbReference type="RefSeq" id="YP_009177135.1">
    <property type="nucleotide sequence ID" value="NC_028238.1"/>
</dbReference>
<evidence type="ECO:0000256" key="1">
    <source>
        <dbReference type="SAM" id="Phobius"/>
    </source>
</evidence>
<organism evidence="2 3">
    <name type="scientific">Turkeypox virus</name>
    <dbReference type="NCBI Taxonomy" id="336486"/>
    <lineage>
        <taxon>Viruses</taxon>
        <taxon>Varidnaviria</taxon>
        <taxon>Bamfordvirae</taxon>
        <taxon>Nucleocytoviricota</taxon>
        <taxon>Pokkesviricetes</taxon>
        <taxon>Chitovirales</taxon>
        <taxon>Poxviridae</taxon>
        <taxon>Chordopoxvirinae</taxon>
        <taxon>Avipoxvirus</taxon>
        <taxon>Avipoxvirus turkeypox</taxon>
    </lineage>
</organism>
<evidence type="ECO:0000313" key="3">
    <source>
        <dbReference type="Proteomes" id="UP000142477"/>
    </source>
</evidence>
<dbReference type="Proteomes" id="UP000142477">
    <property type="component" value="Segment"/>
</dbReference>
<sequence>MGNIYRDEYITTILKNINRLDNIYIYNMNKLRKYKDRNKENMDRITILTARLITAMEQNQDLVSKLRYLDTANKKIMQEIYNIQKQSLIVARDNYMLKHDIIKLDELNKILSKISYMTKQYVDSTNVLLYRLGRLTKSKLLYGNKNYKEYKSSGSSDYIIILQEKMIYRLLEFWARRLMNSYIKICARIKTTIICFSTVTNIIMIISIQ</sequence>
<keyword evidence="1" id="KW-1133">Transmembrane helix</keyword>
<proteinExistence type="predicted"/>
<protein>
    <submittedName>
        <fullName evidence="2">Uncharacterized protein</fullName>
    </submittedName>
</protein>
<name>A0A0M5HX47_9POXV</name>
<feature type="transmembrane region" description="Helical" evidence="1">
    <location>
        <begin position="185"/>
        <end position="208"/>
    </location>
</feature>
<evidence type="ECO:0000313" key="2">
    <source>
        <dbReference type="EMBL" id="ALA62488.1"/>
    </source>
</evidence>
<dbReference type="KEGG" id="vg:26122804"/>
<keyword evidence="3" id="KW-1185">Reference proteome</keyword>
<dbReference type="EMBL" id="KP728110">
    <property type="protein sequence ID" value="ALA62488.1"/>
    <property type="molecule type" value="Genomic_DNA"/>
</dbReference>
<reference evidence="2 3" key="1">
    <citation type="journal article" date="2015" name="Infect. Genet. Evol.">
        <title>Unique genomic organization of a novel Avipoxvirus detected in turkey (Meleagris gallopavo).</title>
        <authorList>
            <person name="Banyai K."/>
            <person name="Palya V."/>
            <person name="Denes B."/>
            <person name="Glavits R."/>
            <person name="Ivanics E."/>
            <person name="Horvath B."/>
            <person name="Farkas S.L."/>
            <person name="Marton S."/>
            <person name="Balint A."/>
            <person name="Gyuranecz M."/>
            <person name="Erdelyi K."/>
            <person name="Dan A."/>
        </authorList>
    </citation>
    <scope>NUCLEOTIDE SEQUENCE [LARGE SCALE GENOMIC DNA]</scope>
    <source>
        <strain evidence="2 3">TKPV-HU1124/2011</strain>
    </source>
</reference>
<keyword evidence="1" id="KW-0812">Transmembrane</keyword>
<dbReference type="GeneID" id="26122804"/>
<accession>A0A0M5HX47</accession>